<organism evidence="1">
    <name type="scientific">marine sediment metagenome</name>
    <dbReference type="NCBI Taxonomy" id="412755"/>
    <lineage>
        <taxon>unclassified sequences</taxon>
        <taxon>metagenomes</taxon>
        <taxon>ecological metagenomes</taxon>
    </lineage>
</organism>
<dbReference type="AlphaFoldDB" id="A0A0F9MNK4"/>
<comment type="caution">
    <text evidence="1">The sequence shown here is derived from an EMBL/GenBank/DDBJ whole genome shotgun (WGS) entry which is preliminary data.</text>
</comment>
<evidence type="ECO:0000313" key="1">
    <source>
        <dbReference type="EMBL" id="KKM78335.1"/>
    </source>
</evidence>
<gene>
    <name evidence="1" type="ORF">LCGC14_1360940</name>
</gene>
<dbReference type="EMBL" id="LAZR01008505">
    <property type="protein sequence ID" value="KKM78335.1"/>
    <property type="molecule type" value="Genomic_DNA"/>
</dbReference>
<protein>
    <submittedName>
        <fullName evidence="1">Uncharacterized protein</fullName>
    </submittedName>
</protein>
<name>A0A0F9MNK4_9ZZZZ</name>
<sequence>MPESRAFKTILALAEGAKRKINFKDLSVLSGKKNKLRIKNR</sequence>
<reference evidence="1" key="1">
    <citation type="journal article" date="2015" name="Nature">
        <title>Complex archaea that bridge the gap between prokaryotes and eukaryotes.</title>
        <authorList>
            <person name="Spang A."/>
            <person name="Saw J.H."/>
            <person name="Jorgensen S.L."/>
            <person name="Zaremba-Niedzwiedzka K."/>
            <person name="Martijn J."/>
            <person name="Lind A.E."/>
            <person name="van Eijk R."/>
            <person name="Schleper C."/>
            <person name="Guy L."/>
            <person name="Ettema T.J."/>
        </authorList>
    </citation>
    <scope>NUCLEOTIDE SEQUENCE</scope>
</reference>
<accession>A0A0F9MNK4</accession>
<proteinExistence type="predicted"/>